<feature type="domain" description="ABC transporter" evidence="6">
    <location>
        <begin position="47"/>
        <end position="250"/>
    </location>
</feature>
<gene>
    <name evidence="7" type="ORF">CKF54_06190</name>
</gene>
<dbReference type="Gene3D" id="3.40.50.300">
    <property type="entry name" value="P-loop containing nucleotide triphosphate hydrolases"/>
    <property type="match status" value="1"/>
</dbReference>
<keyword evidence="8" id="KW-1185">Reference proteome</keyword>
<dbReference type="PANTHER" id="PTHR43776:SF7">
    <property type="entry name" value="D,D-DIPEPTIDE TRANSPORT ATP-BINDING PROTEIN DDPF-RELATED"/>
    <property type="match status" value="1"/>
</dbReference>
<protein>
    <submittedName>
        <fullName evidence="7">ABC transporter ATP-binding protein</fullName>
    </submittedName>
</protein>
<comment type="similarity">
    <text evidence="1">Belongs to the ABC transporter superfamily.</text>
</comment>
<comment type="caution">
    <text evidence="7">The sequence shown here is derived from an EMBL/GenBank/DDBJ whole genome shotgun (WGS) entry which is preliminary data.</text>
</comment>
<dbReference type="GO" id="GO:0055085">
    <property type="term" value="P:transmembrane transport"/>
    <property type="evidence" value="ECO:0007669"/>
    <property type="project" value="UniProtKB-ARBA"/>
</dbReference>
<dbReference type="AlphaFoldDB" id="A0A3A1Y2S1"/>
<dbReference type="Proteomes" id="UP000265691">
    <property type="component" value="Unassembled WGS sequence"/>
</dbReference>
<evidence type="ECO:0000259" key="6">
    <source>
        <dbReference type="PROSITE" id="PS50893"/>
    </source>
</evidence>
<sequence>EQTQEQTLEQQAPEQTQEQTQEQTLEQQAPEQTQEQNVQDNQKQTICTVANLTLARNKRELFAGLSFSIQAGQVLGIVGPSGIGKSSVGDALCGLLKAKSGSITWHLPERKVPQILKLYQDPISSFAPNVKLAILLQDVINRHQLNASLIPELLKVLQLKEELLERTANQVSGGELQRLAILRVLLFEPKVIFADEITSRLDPLTQREILDFLIRSCKQRNCAVIIVSHEQGLIDYYCQEVVNLQNYVTA</sequence>
<name>A0A3A1Y2S1_9GAMM</name>
<dbReference type="InterPro" id="IPR003593">
    <property type="entry name" value="AAA+_ATPase"/>
</dbReference>
<dbReference type="InterPro" id="IPR050319">
    <property type="entry name" value="ABC_transp_ATP-bind"/>
</dbReference>
<dbReference type="SMART" id="SM00382">
    <property type="entry name" value="AAA"/>
    <property type="match status" value="1"/>
</dbReference>
<dbReference type="OrthoDB" id="9784450at2"/>
<dbReference type="EMBL" id="NRHC01000080">
    <property type="protein sequence ID" value="RIY31741.1"/>
    <property type="molecule type" value="Genomic_DNA"/>
</dbReference>
<evidence type="ECO:0000256" key="3">
    <source>
        <dbReference type="ARBA" id="ARBA00022741"/>
    </source>
</evidence>
<feature type="non-terminal residue" evidence="7">
    <location>
        <position position="1"/>
    </location>
</feature>
<dbReference type="InterPro" id="IPR017871">
    <property type="entry name" value="ABC_transporter-like_CS"/>
</dbReference>
<keyword evidence="4 7" id="KW-0067">ATP-binding</keyword>
<evidence type="ECO:0000256" key="1">
    <source>
        <dbReference type="ARBA" id="ARBA00005417"/>
    </source>
</evidence>
<evidence type="ECO:0000313" key="8">
    <source>
        <dbReference type="Proteomes" id="UP000265691"/>
    </source>
</evidence>
<organism evidence="7 8">
    <name type="scientific">Psittacicella hinzii</name>
    <dbReference type="NCBI Taxonomy" id="2028575"/>
    <lineage>
        <taxon>Bacteria</taxon>
        <taxon>Pseudomonadati</taxon>
        <taxon>Pseudomonadota</taxon>
        <taxon>Gammaproteobacteria</taxon>
        <taxon>Pasteurellales</taxon>
        <taxon>Psittacicellaceae</taxon>
        <taxon>Psittacicella</taxon>
    </lineage>
</organism>
<keyword evidence="2" id="KW-0813">Transport</keyword>
<dbReference type="InterPro" id="IPR027417">
    <property type="entry name" value="P-loop_NTPase"/>
</dbReference>
<evidence type="ECO:0000256" key="4">
    <source>
        <dbReference type="ARBA" id="ARBA00022840"/>
    </source>
</evidence>
<evidence type="ECO:0000256" key="2">
    <source>
        <dbReference type="ARBA" id="ARBA00022448"/>
    </source>
</evidence>
<feature type="compositionally biased region" description="Low complexity" evidence="5">
    <location>
        <begin position="1"/>
        <end position="36"/>
    </location>
</feature>
<dbReference type="RefSeq" id="WP_119525498.1">
    <property type="nucleotide sequence ID" value="NZ_NRHC01000080.1"/>
</dbReference>
<keyword evidence="3" id="KW-0547">Nucleotide-binding</keyword>
<evidence type="ECO:0000313" key="7">
    <source>
        <dbReference type="EMBL" id="RIY31741.1"/>
    </source>
</evidence>
<proteinExistence type="inferred from homology"/>
<dbReference type="Pfam" id="PF00005">
    <property type="entry name" value="ABC_tran"/>
    <property type="match status" value="1"/>
</dbReference>
<dbReference type="InterPro" id="IPR003439">
    <property type="entry name" value="ABC_transporter-like_ATP-bd"/>
</dbReference>
<dbReference type="GO" id="GO:0005524">
    <property type="term" value="F:ATP binding"/>
    <property type="evidence" value="ECO:0007669"/>
    <property type="project" value="UniProtKB-KW"/>
</dbReference>
<dbReference type="GO" id="GO:0016887">
    <property type="term" value="F:ATP hydrolysis activity"/>
    <property type="evidence" value="ECO:0007669"/>
    <property type="project" value="InterPro"/>
</dbReference>
<reference evidence="7 8" key="1">
    <citation type="submission" date="2017-08" db="EMBL/GenBank/DDBJ databases">
        <title>Reclassification of Bisgaard taxon 37 and 44.</title>
        <authorList>
            <person name="Christensen H."/>
        </authorList>
    </citation>
    <scope>NUCLEOTIDE SEQUENCE [LARGE SCALE GENOMIC DNA]</scope>
    <source>
        <strain evidence="7 8">B96_3</strain>
    </source>
</reference>
<evidence type="ECO:0000256" key="5">
    <source>
        <dbReference type="SAM" id="MobiDB-lite"/>
    </source>
</evidence>
<dbReference type="PROSITE" id="PS50893">
    <property type="entry name" value="ABC_TRANSPORTER_2"/>
    <property type="match status" value="1"/>
</dbReference>
<dbReference type="PROSITE" id="PS00211">
    <property type="entry name" value="ABC_TRANSPORTER_1"/>
    <property type="match status" value="1"/>
</dbReference>
<dbReference type="PANTHER" id="PTHR43776">
    <property type="entry name" value="TRANSPORT ATP-BINDING PROTEIN"/>
    <property type="match status" value="1"/>
</dbReference>
<accession>A0A3A1Y2S1</accession>
<feature type="region of interest" description="Disordered" evidence="5">
    <location>
        <begin position="1"/>
        <end position="40"/>
    </location>
</feature>
<dbReference type="SUPFAM" id="SSF52540">
    <property type="entry name" value="P-loop containing nucleoside triphosphate hydrolases"/>
    <property type="match status" value="1"/>
</dbReference>